<dbReference type="OrthoDB" id="47276at2759"/>
<comment type="caution">
    <text evidence="1">The sequence shown here is derived from an EMBL/GenBank/DDBJ whole genome shotgun (WGS) entry which is preliminary data.</text>
</comment>
<evidence type="ECO:0000313" key="2">
    <source>
        <dbReference type="Proteomes" id="UP000649617"/>
    </source>
</evidence>
<dbReference type="Gene3D" id="3.40.50.150">
    <property type="entry name" value="Vaccinia Virus protein VP39"/>
    <property type="match status" value="1"/>
</dbReference>
<evidence type="ECO:0000313" key="1">
    <source>
        <dbReference type="EMBL" id="CAE7159094.1"/>
    </source>
</evidence>
<sequence>MLFTLRQAWQEGREEEDAKEALRDLFPGGESLDENQIYQLLQVRELAKQGKQYVLAELLLGHAKPYLENQGLTVEDIRPDDSTKAYRLVPHPRIVAAERAAALAEGTQARSIARQALQQSLLADSDEAASHIAAAAAAAVWQRLRSEAARKQRALPGRQAADLAMVLALVGCADQTLFNELASITTKEIERTSGKSALITMQQIVEKCAAAGYRQCDYPALFAAGLEALQKLKCPNTSSLVDLRTGNYTLHSQRPMLWLFRHARRQGRKSIPPADAAARFAKAIRGLNAGSSGSLVVDLGCGFGVSSLGLALSGFSALAADASAHCIGFARALSKRWRLPPQELAFVHGDAQEALQSVSAQYRGEVSWVLINFPTPFASLDANSANLGHLPKSMDSSDFMANLELIRAARMCLLERGGHGLLLVQSNVEDLAVGLRELAEADGWEAVVDGSLAPEVSGAEDPTLWRSRRQLQHERRGGRRAVGPGWLARSPLPRLATTETEAYYIGEHMPIHRAASLNVSPYDPVPEEVSGLKPYQ</sequence>
<name>A0A812IUR4_SYMPI</name>
<gene>
    <name evidence="1" type="ORF">SPIL2461_LOCUS433</name>
</gene>
<protein>
    <submittedName>
        <fullName evidence="1">Uncharacterized protein</fullName>
    </submittedName>
</protein>
<proteinExistence type="predicted"/>
<keyword evidence="2" id="KW-1185">Reference proteome</keyword>
<dbReference type="InterPro" id="IPR029063">
    <property type="entry name" value="SAM-dependent_MTases_sf"/>
</dbReference>
<feature type="non-terminal residue" evidence="1">
    <location>
        <position position="1"/>
    </location>
</feature>
<dbReference type="CDD" id="cd02440">
    <property type="entry name" value="AdoMet_MTases"/>
    <property type="match status" value="1"/>
</dbReference>
<dbReference type="SUPFAM" id="SSF53335">
    <property type="entry name" value="S-adenosyl-L-methionine-dependent methyltransferases"/>
    <property type="match status" value="1"/>
</dbReference>
<dbReference type="Proteomes" id="UP000649617">
    <property type="component" value="Unassembled WGS sequence"/>
</dbReference>
<organism evidence="1 2">
    <name type="scientific">Symbiodinium pilosum</name>
    <name type="common">Dinoflagellate</name>
    <dbReference type="NCBI Taxonomy" id="2952"/>
    <lineage>
        <taxon>Eukaryota</taxon>
        <taxon>Sar</taxon>
        <taxon>Alveolata</taxon>
        <taxon>Dinophyceae</taxon>
        <taxon>Suessiales</taxon>
        <taxon>Symbiodiniaceae</taxon>
        <taxon>Symbiodinium</taxon>
    </lineage>
</organism>
<dbReference type="EMBL" id="CAJNIZ010000329">
    <property type="protein sequence ID" value="CAE7159094.1"/>
    <property type="molecule type" value="Genomic_DNA"/>
</dbReference>
<reference evidence="1" key="1">
    <citation type="submission" date="2021-02" db="EMBL/GenBank/DDBJ databases">
        <authorList>
            <person name="Dougan E. K."/>
            <person name="Rhodes N."/>
            <person name="Thang M."/>
            <person name="Chan C."/>
        </authorList>
    </citation>
    <scope>NUCLEOTIDE SEQUENCE</scope>
</reference>
<dbReference type="AlphaFoldDB" id="A0A812IUR4"/>
<accession>A0A812IUR4</accession>